<keyword evidence="2" id="KW-0732">Signal</keyword>
<dbReference type="AlphaFoldDB" id="A0A3R7PRN0"/>
<evidence type="ECO:0000256" key="5">
    <source>
        <dbReference type="ARBA" id="ARBA00023180"/>
    </source>
</evidence>
<dbReference type="GO" id="GO:0008061">
    <property type="term" value="F:chitin binding"/>
    <property type="evidence" value="ECO:0007669"/>
    <property type="project" value="UniProtKB-KW"/>
</dbReference>
<dbReference type="EMBL" id="QCYY01001121">
    <property type="protein sequence ID" value="ROT80461.1"/>
    <property type="molecule type" value="Genomic_DNA"/>
</dbReference>
<dbReference type="InterPro" id="IPR002557">
    <property type="entry name" value="Chitin-bd_dom"/>
</dbReference>
<dbReference type="Proteomes" id="UP000283509">
    <property type="component" value="Unassembled WGS sequence"/>
</dbReference>
<evidence type="ECO:0000256" key="1">
    <source>
        <dbReference type="ARBA" id="ARBA00022669"/>
    </source>
</evidence>
<keyword evidence="8" id="KW-1185">Reference proteome</keyword>
<dbReference type="PANTHER" id="PTHR23301">
    <property type="entry name" value="CHITIN BINDING PERITROPHIN-A"/>
    <property type="match status" value="1"/>
</dbReference>
<evidence type="ECO:0000259" key="6">
    <source>
        <dbReference type="PROSITE" id="PS50940"/>
    </source>
</evidence>
<gene>
    <name evidence="7" type="ORF">C7M84_000811</name>
</gene>
<feature type="domain" description="Chitin-binding type-2" evidence="6">
    <location>
        <begin position="111"/>
        <end position="168"/>
    </location>
</feature>
<sequence length="222" mass="23720">MASDLRDAARQRVDGGSRSGYERALCVLYGKQDLVRLRGRALNVGQGSVRPEPRPGGGDGLESGDGRLLGVLHGAAYNLIRSMTEGFLDLPFSTPVPPTAAPETTPEPLCYSACSEGDYYLEDIQCDRYWHCVNGNAIPGDCSPGLVWDMAVESCSWPENVDTSHCVMPGEDTTTTTPVTTKLTTTSTTTTELTTSPAPKPECDIERITLSAILYVTNTGGA</sequence>
<dbReference type="GO" id="GO:0005576">
    <property type="term" value="C:extracellular region"/>
    <property type="evidence" value="ECO:0007669"/>
    <property type="project" value="InterPro"/>
</dbReference>
<dbReference type="PANTHER" id="PTHR23301:SF106">
    <property type="entry name" value="CHITIN-BINDING TYPE-2 DOMAIN-CONTAINING PROTEIN-RELATED"/>
    <property type="match status" value="1"/>
</dbReference>
<dbReference type="SUPFAM" id="SSF57625">
    <property type="entry name" value="Invertebrate chitin-binding proteins"/>
    <property type="match status" value="1"/>
</dbReference>
<reference evidence="7 8" key="2">
    <citation type="submission" date="2019-01" db="EMBL/GenBank/DDBJ databases">
        <title>The decoding of complex shrimp genome reveals the adaptation for benthos swimmer, frequently molting mechanism and breeding impact on genome.</title>
        <authorList>
            <person name="Sun Y."/>
            <person name="Gao Y."/>
            <person name="Yu Y."/>
        </authorList>
    </citation>
    <scope>NUCLEOTIDE SEQUENCE [LARGE SCALE GENOMIC DNA]</scope>
    <source>
        <tissue evidence="7">Muscle</tissue>
    </source>
</reference>
<evidence type="ECO:0000313" key="8">
    <source>
        <dbReference type="Proteomes" id="UP000283509"/>
    </source>
</evidence>
<dbReference type="SMART" id="SM00494">
    <property type="entry name" value="ChtBD2"/>
    <property type="match status" value="1"/>
</dbReference>
<keyword evidence="5" id="KW-0325">Glycoprotein</keyword>
<dbReference type="OrthoDB" id="76388at2759"/>
<name>A0A3R7PRN0_PENVA</name>
<dbReference type="InterPro" id="IPR036508">
    <property type="entry name" value="Chitin-bd_dom_sf"/>
</dbReference>
<evidence type="ECO:0000256" key="3">
    <source>
        <dbReference type="ARBA" id="ARBA00022737"/>
    </source>
</evidence>
<dbReference type="PROSITE" id="PS50940">
    <property type="entry name" value="CHIT_BIND_II"/>
    <property type="match status" value="1"/>
</dbReference>
<keyword evidence="3" id="KW-0677">Repeat</keyword>
<evidence type="ECO:0000256" key="2">
    <source>
        <dbReference type="ARBA" id="ARBA00022729"/>
    </source>
</evidence>
<evidence type="ECO:0000313" key="7">
    <source>
        <dbReference type="EMBL" id="ROT80461.1"/>
    </source>
</evidence>
<dbReference type="InterPro" id="IPR051940">
    <property type="entry name" value="Chitin_bind-dev_reg"/>
</dbReference>
<protein>
    <submittedName>
        <fullName evidence="7">Chitinase</fullName>
    </submittedName>
</protein>
<reference evidence="7 8" key="1">
    <citation type="submission" date="2018-04" db="EMBL/GenBank/DDBJ databases">
        <authorList>
            <person name="Zhang X."/>
            <person name="Yuan J."/>
            <person name="Li F."/>
            <person name="Xiang J."/>
        </authorList>
    </citation>
    <scope>NUCLEOTIDE SEQUENCE [LARGE SCALE GENOMIC DNA]</scope>
    <source>
        <tissue evidence="7">Muscle</tissue>
    </source>
</reference>
<keyword evidence="1" id="KW-0147">Chitin-binding</keyword>
<organism evidence="7 8">
    <name type="scientific">Penaeus vannamei</name>
    <name type="common">Whiteleg shrimp</name>
    <name type="synonym">Litopenaeus vannamei</name>
    <dbReference type="NCBI Taxonomy" id="6689"/>
    <lineage>
        <taxon>Eukaryota</taxon>
        <taxon>Metazoa</taxon>
        <taxon>Ecdysozoa</taxon>
        <taxon>Arthropoda</taxon>
        <taxon>Crustacea</taxon>
        <taxon>Multicrustacea</taxon>
        <taxon>Malacostraca</taxon>
        <taxon>Eumalacostraca</taxon>
        <taxon>Eucarida</taxon>
        <taxon>Decapoda</taxon>
        <taxon>Dendrobranchiata</taxon>
        <taxon>Penaeoidea</taxon>
        <taxon>Penaeidae</taxon>
        <taxon>Penaeus</taxon>
    </lineage>
</organism>
<accession>A0A3R7PRN0</accession>
<dbReference type="Pfam" id="PF01607">
    <property type="entry name" value="CBM_14"/>
    <property type="match status" value="1"/>
</dbReference>
<evidence type="ECO:0000256" key="4">
    <source>
        <dbReference type="ARBA" id="ARBA00023157"/>
    </source>
</evidence>
<dbReference type="Gene3D" id="2.170.140.10">
    <property type="entry name" value="Chitin binding domain"/>
    <property type="match status" value="1"/>
</dbReference>
<proteinExistence type="predicted"/>
<comment type="caution">
    <text evidence="7">The sequence shown here is derived from an EMBL/GenBank/DDBJ whole genome shotgun (WGS) entry which is preliminary data.</text>
</comment>
<keyword evidence="4" id="KW-1015">Disulfide bond</keyword>